<evidence type="ECO:0000313" key="2">
    <source>
        <dbReference type="Proteomes" id="UP000249239"/>
    </source>
</evidence>
<dbReference type="EMBL" id="QKZK01000040">
    <property type="protein sequence ID" value="PZX11332.1"/>
    <property type="molecule type" value="Genomic_DNA"/>
</dbReference>
<sequence>MKNSRNLFRFFVVIAGMFFITSKGYSQECGPNCPACSGGSSGGIIAKNNLLVSALAMPTSDDEYAVANIRYGVLNWMDAGVGYAFKAKDPIWSLRIQPLAENEDKWYPGVIVGTGSVRTGGSDQSVYGMITKTVEFSESFALQGYVGAASVFKDFENPFFLSGLSAIFLEKLTVFGSYDGLNFHEGLAWTATDNLTLSAMMIETRYPSLSVSYRFDLGN</sequence>
<evidence type="ECO:0008006" key="3">
    <source>
        <dbReference type="Google" id="ProtNLM"/>
    </source>
</evidence>
<evidence type="ECO:0000313" key="1">
    <source>
        <dbReference type="EMBL" id="PZX11332.1"/>
    </source>
</evidence>
<accession>A0A2W7NJ68</accession>
<dbReference type="AlphaFoldDB" id="A0A2W7NJ68"/>
<keyword evidence="2" id="KW-1185">Reference proteome</keyword>
<gene>
    <name evidence="1" type="ORF">LX69_03139</name>
</gene>
<organism evidence="1 2">
    <name type="scientific">Breznakibacter xylanolyticus</name>
    <dbReference type="NCBI Taxonomy" id="990"/>
    <lineage>
        <taxon>Bacteria</taxon>
        <taxon>Pseudomonadati</taxon>
        <taxon>Bacteroidota</taxon>
        <taxon>Bacteroidia</taxon>
        <taxon>Marinilabiliales</taxon>
        <taxon>Marinilabiliaceae</taxon>
        <taxon>Breznakibacter</taxon>
    </lineage>
</organism>
<protein>
    <recommendedName>
        <fullName evidence="3">Outer membrane protein with beta-barrel domain</fullName>
    </recommendedName>
</protein>
<name>A0A2W7NJ68_9BACT</name>
<reference evidence="1 2" key="1">
    <citation type="submission" date="2018-06" db="EMBL/GenBank/DDBJ databases">
        <title>Genomic Encyclopedia of Archaeal and Bacterial Type Strains, Phase II (KMG-II): from individual species to whole genera.</title>
        <authorList>
            <person name="Goeker M."/>
        </authorList>
    </citation>
    <scope>NUCLEOTIDE SEQUENCE [LARGE SCALE GENOMIC DNA]</scope>
    <source>
        <strain evidence="1 2">DSM 6779</strain>
    </source>
</reference>
<comment type="caution">
    <text evidence="1">The sequence shown here is derived from an EMBL/GenBank/DDBJ whole genome shotgun (WGS) entry which is preliminary data.</text>
</comment>
<dbReference type="RefSeq" id="WP_111446942.1">
    <property type="nucleotide sequence ID" value="NZ_QKZK01000040.1"/>
</dbReference>
<dbReference type="Proteomes" id="UP000249239">
    <property type="component" value="Unassembled WGS sequence"/>
</dbReference>
<proteinExistence type="predicted"/>
<dbReference type="OrthoDB" id="1031289at2"/>